<protein>
    <submittedName>
        <fullName evidence="2">(northern house mosquito) hypothetical protein</fullName>
    </submittedName>
</protein>
<accession>A0A8D8BYS6</accession>
<dbReference type="AlphaFoldDB" id="A0A8D8BYS6"/>
<reference evidence="2" key="1">
    <citation type="submission" date="2021-05" db="EMBL/GenBank/DDBJ databases">
        <authorList>
            <person name="Alioto T."/>
            <person name="Alioto T."/>
            <person name="Gomez Garrido J."/>
        </authorList>
    </citation>
    <scope>NUCLEOTIDE SEQUENCE</scope>
</reference>
<feature type="coiled-coil region" evidence="1">
    <location>
        <begin position="347"/>
        <end position="405"/>
    </location>
</feature>
<organism evidence="2">
    <name type="scientific">Culex pipiens</name>
    <name type="common">House mosquito</name>
    <dbReference type="NCBI Taxonomy" id="7175"/>
    <lineage>
        <taxon>Eukaryota</taxon>
        <taxon>Metazoa</taxon>
        <taxon>Ecdysozoa</taxon>
        <taxon>Arthropoda</taxon>
        <taxon>Hexapoda</taxon>
        <taxon>Insecta</taxon>
        <taxon>Pterygota</taxon>
        <taxon>Neoptera</taxon>
        <taxon>Endopterygota</taxon>
        <taxon>Diptera</taxon>
        <taxon>Nematocera</taxon>
        <taxon>Culicoidea</taxon>
        <taxon>Culicidae</taxon>
        <taxon>Culicinae</taxon>
        <taxon>Culicini</taxon>
        <taxon>Culex</taxon>
        <taxon>Culex</taxon>
    </lineage>
</organism>
<name>A0A8D8BYS6_CULPI</name>
<keyword evidence="1" id="KW-0175">Coiled coil</keyword>
<proteinExistence type="predicted"/>
<dbReference type="EMBL" id="HBUE01095055">
    <property type="protein sequence ID" value="CAG6483123.1"/>
    <property type="molecule type" value="Transcribed_RNA"/>
</dbReference>
<evidence type="ECO:0000256" key="1">
    <source>
        <dbReference type="SAM" id="Coils"/>
    </source>
</evidence>
<evidence type="ECO:0000313" key="2">
    <source>
        <dbReference type="EMBL" id="CAG6483123.1"/>
    </source>
</evidence>
<sequence length="633" mass="73243">MDEIIQFKLWASKLGCPLDKIPADETLKKYIRGKQSVVFRHIMDQVRPRQEIVHMRNNVLVAKLQQFQELGGVLAKSKLNQMPEELQRFEKVKKLDAKIAATKQRIHNSKNVLESVTGKIREKNVQKVQTTGKLHEMNDKLAYYRAIEGFLTKQSEKEVEIKQTIEQLMPARMVESSKTKANAVDAIQLCLKALEEFYAKFSELKQEGSKQAQQVLWATMRSAVKGIPNYLLWSVLMEIKEKQLAEISEADRKQNELEKNGTLSDHDMLQVNIAKLCGSHINQFVDLVAMKKSVQAMKDDYLAKYTPFAQMLETKMNLLNVMDDESDDVLEDYMLQSTSKDFNQGQLDFMLKEIERKKQEIKIQTQKLDNHEQLLAQLREIYSEIDSYSERMQDDIQQLNQIKEKISYFKRFSRYTVHNMRQKTNPNQTMNLSEQSMNMTRIENSSTTTNGPVYSPVALPPYANELTLLAQTPFLKFNKSSKMPIFSLETHICLSSSSAEPNSILSLLPGCFSSAEQSLREARNLQKFDDHIKSFASDTKPELDTAAVDGDLYRRLWAANHERICEQLDEIDAISGNTRQIIEKSRVYYDFVLANPLRKYVPPKKLFNGRNYREYESEYLMYYRMINGTMGGK</sequence>